<reference evidence="1" key="1">
    <citation type="journal article" date="2016" name="J. Antimicrob. Chemother.">
        <title>Characterization of a genomic island harbouring a new vanD allele from Enterococcus faecium N15-508 isolated in Canada.</title>
        <authorList>
            <person name="Boyd D.A."/>
            <person name="Lalancette C."/>
            <person name="Levesque S."/>
            <person name="Golding G.R."/>
        </authorList>
    </citation>
    <scope>NUCLEOTIDE SEQUENCE</scope>
    <source>
        <strain evidence="1">N15-508</strain>
    </source>
</reference>
<evidence type="ECO:0000313" key="1">
    <source>
        <dbReference type="EMBL" id="AMN85471.1"/>
    </source>
</evidence>
<name>A0A140GXD2_ENTFC</name>
<dbReference type="EMBL" id="KT825491">
    <property type="protein sequence ID" value="AMN85471.1"/>
    <property type="molecule type" value="Genomic_DNA"/>
</dbReference>
<protein>
    <submittedName>
        <fullName evidence="1">Uncharacterized protein</fullName>
    </submittedName>
</protein>
<accession>A0A140GXD2</accession>
<dbReference type="AlphaFoldDB" id="A0A140GXD2"/>
<sequence>MKKAMIVLGIIFASILLFVKMGSKEKEIS</sequence>
<organism evidence="1">
    <name type="scientific">Enterococcus faecium</name>
    <name type="common">Streptococcus faecium</name>
    <dbReference type="NCBI Taxonomy" id="1352"/>
    <lineage>
        <taxon>Bacteria</taxon>
        <taxon>Bacillati</taxon>
        <taxon>Bacillota</taxon>
        <taxon>Bacilli</taxon>
        <taxon>Lactobacillales</taxon>
        <taxon>Enterococcaceae</taxon>
        <taxon>Enterococcus</taxon>
    </lineage>
</organism>
<proteinExistence type="predicted"/>